<keyword evidence="7" id="KW-0732">Signal</keyword>
<evidence type="ECO:0000259" key="13">
    <source>
        <dbReference type="Pfam" id="PF13953"/>
    </source>
</evidence>
<dbReference type="Gene3D" id="2.60.40.2070">
    <property type="match status" value="1"/>
</dbReference>
<name>A0A1H1FEE5_9PSED</name>
<evidence type="ECO:0000313" key="16">
    <source>
        <dbReference type="Proteomes" id="UP000199570"/>
    </source>
</evidence>
<keyword evidence="3 11" id="KW-0813">Transport</keyword>
<accession>A0A1H1FEE5</accession>
<comment type="subcellular location">
    <subcellularLocation>
        <location evidence="1 11">Cell outer membrane</location>
        <topology evidence="1 11">Multi-pass membrane protein</topology>
    </subcellularLocation>
</comment>
<dbReference type="EMBL" id="FNKJ01000003">
    <property type="protein sequence ID" value="SDQ99335.1"/>
    <property type="molecule type" value="Genomic_DNA"/>
</dbReference>
<keyword evidence="10 11" id="KW-0998">Cell outer membrane</keyword>
<evidence type="ECO:0000256" key="9">
    <source>
        <dbReference type="ARBA" id="ARBA00023136"/>
    </source>
</evidence>
<keyword evidence="8 12" id="KW-1133">Transmembrane helix</keyword>
<protein>
    <submittedName>
        <fullName evidence="15">Outer membrane usher protein</fullName>
    </submittedName>
</protein>
<keyword evidence="6 11" id="KW-0812">Transmembrane</keyword>
<dbReference type="PROSITE" id="PS01151">
    <property type="entry name" value="FIMBRIAL_USHER"/>
    <property type="match status" value="1"/>
</dbReference>
<dbReference type="Pfam" id="PF13953">
    <property type="entry name" value="PapC_C"/>
    <property type="match status" value="1"/>
</dbReference>
<dbReference type="Gene3D" id="2.60.40.3110">
    <property type="match status" value="1"/>
</dbReference>
<evidence type="ECO:0000256" key="6">
    <source>
        <dbReference type="ARBA" id="ARBA00022692"/>
    </source>
</evidence>
<dbReference type="Gene3D" id="1.20.1250.20">
    <property type="entry name" value="MFS general substrate transporter like domains"/>
    <property type="match status" value="1"/>
</dbReference>
<evidence type="ECO:0000259" key="14">
    <source>
        <dbReference type="Pfam" id="PF13954"/>
    </source>
</evidence>
<evidence type="ECO:0000256" key="8">
    <source>
        <dbReference type="ARBA" id="ARBA00022989"/>
    </source>
</evidence>
<dbReference type="Gene3D" id="2.60.40.2610">
    <property type="entry name" value="Outer membrane usher protein FimD, plug domain"/>
    <property type="match status" value="1"/>
</dbReference>
<evidence type="ECO:0000256" key="5">
    <source>
        <dbReference type="ARBA" id="ARBA00022558"/>
    </source>
</evidence>
<feature type="transmembrane region" description="Helical" evidence="12">
    <location>
        <begin position="929"/>
        <end position="946"/>
    </location>
</feature>
<evidence type="ECO:0000313" key="15">
    <source>
        <dbReference type="EMBL" id="SDQ99335.1"/>
    </source>
</evidence>
<dbReference type="InterPro" id="IPR042186">
    <property type="entry name" value="FimD_plug_dom"/>
</dbReference>
<keyword evidence="16" id="KW-1185">Reference proteome</keyword>
<keyword evidence="4" id="KW-1134">Transmembrane beta strand</keyword>
<evidence type="ECO:0000256" key="11">
    <source>
        <dbReference type="RuleBase" id="RU003884"/>
    </source>
</evidence>
<sequence length="954" mass="104010">MEVRVNHEYLGRHELDFVQQGGDDLVPCLSADLLEQFGVKLDAVAHPEQLKSSCINLVTLIDGARSEFDGGQLQLALSVPQIAMRRNVAGHVDPERWDEGINAAFINYQASAQQGANRYGANNSQDLYLNAGLNLGPWRLRTNQSGRQDSHGDREWTRAYTYAQRDLPGLHANLTLGEAFTGGDVFKSLPIKGALISSDVGMLPDAMQGYAPVIRGVALSRARLEVRQNGYPIYSTYVSAGPYVIDDLNTGGGSGELEVVLTEADGQVRRFIQPYASLGNLLREGTWRYNAAVGRYNAASHIDDPLLWQGTLALGTGWGTTLYGGLMTGEYYRATNLGVAKDLGSVGALALDITRSDADIDTRDLDSVQGMSYAVKYGKTFPTRTSLRFAGYRYSTEGYRDFDEAVRQRSQDSSFRGSRRSRLEAAVYQNLTPQSSLTLTLSQEEYWRTDYQRRQFQLNFNTQHRGIGYTLFASQSLTDRNDHSDRQIGLSVSLPLGFGHTNSATFDMQRNGNAYSQRASLNGVLDENRFNYRAAVANQDNRQQSAELSMGYQTTFGNLGAGVTQGNDYRNLSINATGAVLLHGEGIEFGPYLGETAGLVEVPGIKDVAIANAPGVRTNERGYALVPYLRPYRVNQVELQTDQLGPDVEIDNGTTQVVPRRGAVVKSTFAARTVSRVVISATYGEQPLPFGAQVRDDEDAVIGLVGQAGQVMLTTDDRPQTLNVRWGEQPTQQCRLTPHERSVLEADHAEDLANKPKTTTDSLLAVFKNPAIWAFGLIYFCIQSGVYAINFWLPSIIKNLGFSDNLVIGWLSAIPYLLAAVFMLIVGRSADLRKERRWHLVVPMLMGALGLLIAVNFAANPAIAILGLTIATMGALTGLPMFWPVPTALLSAGAAAGGLALINSMGQMAGFLSPYLVGWVKDSTGSTDAALYLLAGVIVCGSLLALRMTRTLRA</sequence>
<evidence type="ECO:0000256" key="10">
    <source>
        <dbReference type="ARBA" id="ARBA00023237"/>
    </source>
</evidence>
<dbReference type="Proteomes" id="UP000199570">
    <property type="component" value="Unassembled WGS sequence"/>
</dbReference>
<dbReference type="Pfam" id="PF07690">
    <property type="entry name" value="MFS_1"/>
    <property type="match status" value="1"/>
</dbReference>
<dbReference type="GO" id="GO:0009297">
    <property type="term" value="P:pilus assembly"/>
    <property type="evidence" value="ECO:0007669"/>
    <property type="project" value="InterPro"/>
</dbReference>
<reference evidence="16" key="1">
    <citation type="submission" date="2016-10" db="EMBL/GenBank/DDBJ databases">
        <authorList>
            <person name="Varghese N."/>
            <person name="Submissions S."/>
        </authorList>
    </citation>
    <scope>NUCLEOTIDE SEQUENCE [LARGE SCALE GENOMIC DNA]</scope>
    <source>
        <strain evidence="16">BS3775</strain>
    </source>
</reference>
<feature type="domain" description="PapC-like C-terminal" evidence="13">
    <location>
        <begin position="682"/>
        <end position="736"/>
    </location>
</feature>
<dbReference type="PANTHER" id="PTHR30451:SF21">
    <property type="entry name" value="FIMBRIAL USHER DOMAIN-CONTAINING PROTEIN YDET-RELATED"/>
    <property type="match status" value="1"/>
</dbReference>
<feature type="transmembrane region" description="Helical" evidence="12">
    <location>
        <begin position="805"/>
        <end position="826"/>
    </location>
</feature>
<dbReference type="GO" id="GO:0015473">
    <property type="term" value="F:fimbrial usher porin activity"/>
    <property type="evidence" value="ECO:0007669"/>
    <property type="project" value="InterPro"/>
</dbReference>
<dbReference type="SUPFAM" id="SSF141729">
    <property type="entry name" value="FimD N-terminal domain-like"/>
    <property type="match status" value="1"/>
</dbReference>
<dbReference type="SUPFAM" id="SSF103473">
    <property type="entry name" value="MFS general substrate transporter"/>
    <property type="match status" value="1"/>
</dbReference>
<dbReference type="InterPro" id="IPR025949">
    <property type="entry name" value="PapC-like_C"/>
</dbReference>
<dbReference type="Gene3D" id="3.10.20.410">
    <property type="match status" value="1"/>
</dbReference>
<evidence type="ECO:0000256" key="3">
    <source>
        <dbReference type="ARBA" id="ARBA00022448"/>
    </source>
</evidence>
<evidence type="ECO:0000256" key="12">
    <source>
        <dbReference type="SAM" id="Phobius"/>
    </source>
</evidence>
<dbReference type="InterPro" id="IPR037224">
    <property type="entry name" value="PapC_N_sf"/>
</dbReference>
<keyword evidence="9 11" id="KW-0472">Membrane</keyword>
<dbReference type="InterPro" id="IPR000015">
    <property type="entry name" value="Fimb_usher"/>
</dbReference>
<dbReference type="Pfam" id="PF00577">
    <property type="entry name" value="Usher"/>
    <property type="match status" value="1"/>
</dbReference>
<evidence type="ECO:0000256" key="7">
    <source>
        <dbReference type="ARBA" id="ARBA00022729"/>
    </source>
</evidence>
<dbReference type="FunFam" id="1.20.1250.20:FF:000126">
    <property type="entry name" value="MFS transporter permease"/>
    <property type="match status" value="1"/>
</dbReference>
<keyword evidence="5 11" id="KW-1029">Fimbrium biogenesis</keyword>
<dbReference type="Pfam" id="PF13954">
    <property type="entry name" value="PapC_N"/>
    <property type="match status" value="1"/>
</dbReference>
<dbReference type="InterPro" id="IPR018030">
    <property type="entry name" value="Fimbrial_membr_usher_CS"/>
</dbReference>
<feature type="domain" description="PapC N-terminal" evidence="14">
    <location>
        <begin position="2"/>
        <end position="111"/>
    </location>
</feature>
<dbReference type="InterPro" id="IPR025885">
    <property type="entry name" value="PapC_N"/>
</dbReference>
<dbReference type="InterPro" id="IPR036259">
    <property type="entry name" value="MFS_trans_sf"/>
</dbReference>
<dbReference type="GO" id="GO:0009279">
    <property type="term" value="C:cell outer membrane"/>
    <property type="evidence" value="ECO:0007669"/>
    <property type="project" value="UniProtKB-SubCell"/>
</dbReference>
<dbReference type="AlphaFoldDB" id="A0A1H1FEE5"/>
<dbReference type="InterPro" id="IPR011701">
    <property type="entry name" value="MFS"/>
</dbReference>
<organism evidence="15 16">
    <name type="scientific">Pseudomonas moorei</name>
    <dbReference type="NCBI Taxonomy" id="395599"/>
    <lineage>
        <taxon>Bacteria</taxon>
        <taxon>Pseudomonadati</taxon>
        <taxon>Pseudomonadota</taxon>
        <taxon>Gammaproteobacteria</taxon>
        <taxon>Pseudomonadales</taxon>
        <taxon>Pseudomonadaceae</taxon>
        <taxon>Pseudomonas</taxon>
    </lineage>
</organism>
<dbReference type="PANTHER" id="PTHR30451">
    <property type="entry name" value="OUTER MEMBRANE USHER PROTEIN"/>
    <property type="match status" value="1"/>
</dbReference>
<feature type="transmembrane region" description="Helical" evidence="12">
    <location>
        <begin position="772"/>
        <end position="793"/>
    </location>
</feature>
<comment type="similarity">
    <text evidence="2 11">Belongs to the fimbrial export usher family.</text>
</comment>
<gene>
    <name evidence="15" type="ORF">SAMN04490195_2659</name>
</gene>
<proteinExistence type="inferred from homology"/>
<evidence type="ECO:0000256" key="2">
    <source>
        <dbReference type="ARBA" id="ARBA00008064"/>
    </source>
</evidence>
<dbReference type="InterPro" id="IPR043142">
    <property type="entry name" value="PapC-like_C_sf"/>
</dbReference>
<evidence type="ECO:0000256" key="1">
    <source>
        <dbReference type="ARBA" id="ARBA00004571"/>
    </source>
</evidence>
<evidence type="ECO:0000256" key="4">
    <source>
        <dbReference type="ARBA" id="ARBA00022452"/>
    </source>
</evidence>